<evidence type="ECO:0000313" key="3">
    <source>
        <dbReference type="EMBL" id="SKA93215.1"/>
    </source>
</evidence>
<dbReference type="AlphaFoldDB" id="A0A1T4XVW3"/>
<name>A0A1T4XVW3_9BACT</name>
<dbReference type="InterPro" id="IPR032466">
    <property type="entry name" value="Metal_Hydrolase"/>
</dbReference>
<sequence length="389" mass="42641">MSTAKFYTLRAAGMFSMNPGHDLIRDAAIVHDGRFLVYAGPWSAVPAALVGSGPVRRLDDAVLCPGVFNAHTHLEMCHLLGKTVTGQGFTAWMKSLVANPMYDMSDTEVAAHCRRIKQLGTAHVADISTKQAPRLAGILDDSGIFFAAFREMIFFDAPNERTEYIPAGAFERGVLSCAGHSPYSTHPGLLRGGKAACRTLGRPYSLHLAENEEESRILMGERIEFVELLERANIPMKDFRPPKTSPVRYALELGLLDEHTLAVHCVTVDQEDIRLLAETGTNVCLCPRSNAHIGEGRAPWEQLWRAGVNLCLGTDGLCSNADLNIWNELAWMLERYEDGLDPEHALALVTRNPARALGVDHVLGSLTPGKAACWSVVPDEVLAHWPDLL</sequence>
<keyword evidence="4" id="KW-1185">Reference proteome</keyword>
<dbReference type="STRING" id="1121449.SAMN02745704_02471"/>
<evidence type="ECO:0000256" key="1">
    <source>
        <dbReference type="ARBA" id="ARBA00022801"/>
    </source>
</evidence>
<dbReference type="Proteomes" id="UP000190027">
    <property type="component" value="Unassembled WGS sequence"/>
</dbReference>
<evidence type="ECO:0000259" key="2">
    <source>
        <dbReference type="Pfam" id="PF01979"/>
    </source>
</evidence>
<dbReference type="PANTHER" id="PTHR43794:SF11">
    <property type="entry name" value="AMIDOHYDROLASE-RELATED DOMAIN-CONTAINING PROTEIN"/>
    <property type="match status" value="1"/>
</dbReference>
<reference evidence="3 4" key="1">
    <citation type="submission" date="2017-02" db="EMBL/GenBank/DDBJ databases">
        <authorList>
            <person name="Peterson S.W."/>
        </authorList>
    </citation>
    <scope>NUCLEOTIDE SEQUENCE [LARGE SCALE GENOMIC DNA]</scope>
    <source>
        <strain evidence="3 4">DSM 16080</strain>
    </source>
</reference>
<dbReference type="PANTHER" id="PTHR43794">
    <property type="entry name" value="AMINOHYDROLASE SSNA-RELATED"/>
    <property type="match status" value="1"/>
</dbReference>
<dbReference type="EMBL" id="FUYC01000017">
    <property type="protein sequence ID" value="SKA93215.1"/>
    <property type="molecule type" value="Genomic_DNA"/>
</dbReference>
<keyword evidence="1" id="KW-0378">Hydrolase</keyword>
<dbReference type="RefSeq" id="WP_078718012.1">
    <property type="nucleotide sequence ID" value="NZ_FUYC01000017.1"/>
</dbReference>
<organism evidence="3 4">
    <name type="scientific">Paucidesulfovibrio gracilis DSM 16080</name>
    <dbReference type="NCBI Taxonomy" id="1121449"/>
    <lineage>
        <taxon>Bacteria</taxon>
        <taxon>Pseudomonadati</taxon>
        <taxon>Thermodesulfobacteriota</taxon>
        <taxon>Desulfovibrionia</taxon>
        <taxon>Desulfovibrionales</taxon>
        <taxon>Desulfovibrionaceae</taxon>
        <taxon>Paucidesulfovibrio</taxon>
    </lineage>
</organism>
<gene>
    <name evidence="3" type="ORF">SAMN02745704_02471</name>
</gene>
<dbReference type="Pfam" id="PF01979">
    <property type="entry name" value="Amidohydro_1"/>
    <property type="match status" value="1"/>
</dbReference>
<dbReference type="InterPro" id="IPR006680">
    <property type="entry name" value="Amidohydro-rel"/>
</dbReference>
<accession>A0A1T4XVW3</accession>
<dbReference type="InterPro" id="IPR050287">
    <property type="entry name" value="MTA/SAH_deaminase"/>
</dbReference>
<dbReference type="Gene3D" id="3.20.20.140">
    <property type="entry name" value="Metal-dependent hydrolases"/>
    <property type="match status" value="1"/>
</dbReference>
<proteinExistence type="predicted"/>
<dbReference type="OrthoDB" id="9807210at2"/>
<dbReference type="GO" id="GO:0016810">
    <property type="term" value="F:hydrolase activity, acting on carbon-nitrogen (but not peptide) bonds"/>
    <property type="evidence" value="ECO:0007669"/>
    <property type="project" value="InterPro"/>
</dbReference>
<dbReference type="InterPro" id="IPR011059">
    <property type="entry name" value="Metal-dep_hydrolase_composite"/>
</dbReference>
<protein>
    <submittedName>
        <fullName evidence="3">Cytosine/adenosine deaminase</fullName>
    </submittedName>
</protein>
<dbReference type="SUPFAM" id="SSF51556">
    <property type="entry name" value="Metallo-dependent hydrolases"/>
    <property type="match status" value="1"/>
</dbReference>
<dbReference type="SUPFAM" id="SSF51338">
    <property type="entry name" value="Composite domain of metallo-dependent hydrolases"/>
    <property type="match status" value="1"/>
</dbReference>
<feature type="domain" description="Amidohydrolase-related" evidence="2">
    <location>
        <begin position="62"/>
        <end position="377"/>
    </location>
</feature>
<evidence type="ECO:0000313" key="4">
    <source>
        <dbReference type="Proteomes" id="UP000190027"/>
    </source>
</evidence>